<keyword evidence="4" id="KW-0479">Metal-binding</keyword>
<keyword evidence="4" id="KW-0408">Iron</keyword>
<accession>A0AAW9QM32</accession>
<dbReference type="PANTHER" id="PTHR30006:SF15">
    <property type="entry name" value="IRON-UTILIZATION PERIPLASMIC PROTEIN"/>
    <property type="match status" value="1"/>
</dbReference>
<comment type="caution">
    <text evidence="5">The sequence shown here is derived from an EMBL/GenBank/DDBJ whole genome shotgun (WGS) entry which is preliminary data.</text>
</comment>
<name>A0AAW9QM32_9CHRO</name>
<dbReference type="PROSITE" id="PS51318">
    <property type="entry name" value="TAT"/>
    <property type="match status" value="1"/>
</dbReference>
<evidence type="ECO:0000313" key="5">
    <source>
        <dbReference type="EMBL" id="MEG3435776.1"/>
    </source>
</evidence>
<keyword evidence="2" id="KW-0406">Ion transport</keyword>
<feature type="binding site" evidence="4">
    <location>
        <position position="45"/>
    </location>
    <ligand>
        <name>Fe cation</name>
        <dbReference type="ChEBI" id="CHEBI:24875"/>
    </ligand>
</feature>
<dbReference type="InterPro" id="IPR006311">
    <property type="entry name" value="TAT_signal"/>
</dbReference>
<reference evidence="5 6" key="1">
    <citation type="submission" date="2024-01" db="EMBL/GenBank/DDBJ databases">
        <title>Genomic insights into the taxonomy and metabolism of the cyanobacterium Pannus brasiliensis CCIBt3594.</title>
        <authorList>
            <person name="Machado M."/>
            <person name="Botero N.B."/>
            <person name="Andreote A.P.D."/>
            <person name="Feitosa A.M.T."/>
            <person name="Popin R."/>
            <person name="Sivonen K."/>
            <person name="Fiore M.F."/>
        </authorList>
    </citation>
    <scope>NUCLEOTIDE SEQUENCE [LARGE SCALE GENOMIC DNA]</scope>
    <source>
        <strain evidence="5 6">CCIBt3594</strain>
    </source>
</reference>
<dbReference type="SUPFAM" id="SSF53850">
    <property type="entry name" value="Periplasmic binding protein-like II"/>
    <property type="match status" value="1"/>
</dbReference>
<evidence type="ECO:0000313" key="6">
    <source>
        <dbReference type="Proteomes" id="UP001328733"/>
    </source>
</evidence>
<gene>
    <name evidence="5" type="ORF">V0288_01470</name>
</gene>
<protein>
    <submittedName>
        <fullName evidence="5">Fe(3+) ABC transporter substrate-binding protein</fullName>
    </submittedName>
</protein>
<dbReference type="EMBL" id="JBAFSM010000002">
    <property type="protein sequence ID" value="MEG3435776.1"/>
    <property type="molecule type" value="Genomic_DNA"/>
</dbReference>
<dbReference type="PANTHER" id="PTHR30006">
    <property type="entry name" value="THIAMINE-BINDING PERIPLASMIC PROTEIN-RELATED"/>
    <property type="match status" value="1"/>
</dbReference>
<dbReference type="RefSeq" id="WP_332863229.1">
    <property type="nucleotide sequence ID" value="NZ_JBAFSM010000002.1"/>
</dbReference>
<dbReference type="GO" id="GO:0030288">
    <property type="term" value="C:outer membrane-bounded periplasmic space"/>
    <property type="evidence" value="ECO:0007669"/>
    <property type="project" value="TreeGrafter"/>
</dbReference>
<evidence type="ECO:0000256" key="4">
    <source>
        <dbReference type="PIRSR" id="PIRSR002825-1"/>
    </source>
</evidence>
<sequence length="351" mass="38594">MSDKITRRVFLGTGTAALAVAAGQLSRISPVSAQSKEINLYSSRHYNTDRRLYDNFTRQTGIKVNLIEGEADPLIERIKSEGANSPADILLTVDAGRLWRADQQGIFAPVNSKILRARIPANLRHPKGHWFGFSKRLRVIMYAKDRVNPSEIKSYVDLTSPKWKGKVVTRSSSNIYSQSFTAWMIDTRGQAAAEKWCRGLVANFARPPQGNDKAQIEAVAAGLADLAIANTYYLAGYAEDKDPAKRAIYDKVGVIFPDQGGRGTHVNISGGGLIKTAPNREAAIRFLEYLSSNEAQNFFAKGNNEYPVVRGITLDPYLAKLGRGKEDTASVADYGPNLAKAVQVMDRAGWK</sequence>
<proteinExistence type="inferred from homology"/>
<evidence type="ECO:0000256" key="1">
    <source>
        <dbReference type="ARBA" id="ARBA00008520"/>
    </source>
</evidence>
<comment type="similarity">
    <text evidence="1">Belongs to the bacterial solute-binding protein 1 family.</text>
</comment>
<evidence type="ECO:0000256" key="2">
    <source>
        <dbReference type="ARBA" id="ARBA00022496"/>
    </source>
</evidence>
<dbReference type="GO" id="GO:0006826">
    <property type="term" value="P:iron ion transport"/>
    <property type="evidence" value="ECO:0007669"/>
    <property type="project" value="UniProtKB-KW"/>
</dbReference>
<organism evidence="5 6">
    <name type="scientific">Pannus brasiliensis CCIBt3594</name>
    <dbReference type="NCBI Taxonomy" id="1427578"/>
    <lineage>
        <taxon>Bacteria</taxon>
        <taxon>Bacillati</taxon>
        <taxon>Cyanobacteriota</taxon>
        <taxon>Cyanophyceae</taxon>
        <taxon>Oscillatoriophycideae</taxon>
        <taxon>Chroococcales</taxon>
        <taxon>Microcystaceae</taxon>
        <taxon>Pannus</taxon>
    </lineage>
</organism>
<dbReference type="Proteomes" id="UP001328733">
    <property type="component" value="Unassembled WGS sequence"/>
</dbReference>
<dbReference type="Gene3D" id="3.40.190.10">
    <property type="entry name" value="Periplasmic binding protein-like II"/>
    <property type="match status" value="2"/>
</dbReference>
<evidence type="ECO:0000256" key="3">
    <source>
        <dbReference type="ARBA" id="ARBA00022729"/>
    </source>
</evidence>
<feature type="binding site" evidence="4">
    <location>
        <position position="233"/>
    </location>
    <ligand>
        <name>Fe cation</name>
        <dbReference type="ChEBI" id="CHEBI:24875"/>
    </ligand>
</feature>
<dbReference type="Pfam" id="PF13343">
    <property type="entry name" value="SBP_bac_6"/>
    <property type="match status" value="1"/>
</dbReference>
<keyword evidence="3" id="KW-0732">Signal</keyword>
<feature type="binding site" evidence="4">
    <location>
        <position position="232"/>
    </location>
    <ligand>
        <name>Fe cation</name>
        <dbReference type="ChEBI" id="CHEBI:24875"/>
    </ligand>
</feature>
<dbReference type="InterPro" id="IPR026045">
    <property type="entry name" value="Ferric-bd"/>
</dbReference>
<dbReference type="CDD" id="cd13542">
    <property type="entry name" value="PBP2_FutA1_ilke"/>
    <property type="match status" value="1"/>
</dbReference>
<keyword evidence="2" id="KW-0410">Iron transport</keyword>
<keyword evidence="2" id="KW-0813">Transport</keyword>
<keyword evidence="6" id="KW-1185">Reference proteome</keyword>
<dbReference type="GO" id="GO:0046872">
    <property type="term" value="F:metal ion binding"/>
    <property type="evidence" value="ECO:0007669"/>
    <property type="project" value="UniProtKB-KW"/>
</dbReference>
<dbReference type="PIRSF" id="PIRSF002825">
    <property type="entry name" value="CfbpA"/>
    <property type="match status" value="1"/>
</dbReference>
<dbReference type="AlphaFoldDB" id="A0AAW9QM32"/>